<dbReference type="GO" id="GO:0009279">
    <property type="term" value="C:cell outer membrane"/>
    <property type="evidence" value="ECO:0007669"/>
    <property type="project" value="UniProtKB-SubCell"/>
</dbReference>
<dbReference type="NCBIfam" id="TIGR02515">
    <property type="entry name" value="IV_pilus_PilQ"/>
    <property type="match status" value="1"/>
</dbReference>
<dbReference type="Pfam" id="PF21305">
    <property type="entry name" value="type_II_gspD_N0"/>
    <property type="match status" value="1"/>
</dbReference>
<proteinExistence type="inferred from homology"/>
<dbReference type="GO" id="GO:0009306">
    <property type="term" value="P:protein secretion"/>
    <property type="evidence" value="ECO:0007669"/>
    <property type="project" value="InterPro"/>
</dbReference>
<keyword evidence="7" id="KW-0998">Cell outer membrane</keyword>
<evidence type="ECO:0000256" key="6">
    <source>
        <dbReference type="ARBA" id="ARBA00023136"/>
    </source>
</evidence>
<dbReference type="Gene3D" id="2.60.40.3470">
    <property type="match status" value="1"/>
</dbReference>
<dbReference type="InterPro" id="IPR049371">
    <property type="entry name" value="GspD-like_N0"/>
</dbReference>
<evidence type="ECO:0000256" key="2">
    <source>
        <dbReference type="ARBA" id="ARBA00022448"/>
    </source>
</evidence>
<feature type="domain" description="Secretin/TonB short N-terminal" evidence="10">
    <location>
        <begin position="307"/>
        <end position="355"/>
    </location>
</feature>
<dbReference type="SMART" id="SM00965">
    <property type="entry name" value="STN"/>
    <property type="match status" value="1"/>
</dbReference>
<dbReference type="PANTHER" id="PTHR30604:SF1">
    <property type="entry name" value="DNA UTILIZATION PROTEIN HOFQ"/>
    <property type="match status" value="1"/>
</dbReference>
<dbReference type="PANTHER" id="PTHR30604">
    <property type="entry name" value="PROTEIN TRANSPORT PROTEIN HOFQ"/>
    <property type="match status" value="1"/>
</dbReference>
<organism evidence="11 12">
    <name type="scientific">Microcystis aeruginosa DA14</name>
    <dbReference type="NCBI Taxonomy" id="1987506"/>
    <lineage>
        <taxon>Bacteria</taxon>
        <taxon>Bacillati</taxon>
        <taxon>Cyanobacteriota</taxon>
        <taxon>Cyanophyceae</taxon>
        <taxon>Oscillatoriophycideae</taxon>
        <taxon>Chroococcales</taxon>
        <taxon>Microcystaceae</taxon>
        <taxon>Microcystis</taxon>
    </lineage>
</organism>
<dbReference type="InterPro" id="IPR013355">
    <property type="entry name" value="Pilus_4_PilQ"/>
</dbReference>
<keyword evidence="4" id="KW-0732">Signal</keyword>
<dbReference type="InterPro" id="IPR011662">
    <property type="entry name" value="Secretin/TonB_short_N"/>
</dbReference>
<accession>A0A3E0M8B5</accession>
<dbReference type="InterPro" id="IPR001775">
    <property type="entry name" value="GspD/PilQ"/>
</dbReference>
<evidence type="ECO:0000256" key="3">
    <source>
        <dbReference type="ARBA" id="ARBA00022692"/>
    </source>
</evidence>
<name>A0A3E0M8B5_MICAE</name>
<dbReference type="Proteomes" id="UP000256301">
    <property type="component" value="Unassembled WGS sequence"/>
</dbReference>
<dbReference type="InterPro" id="IPR021731">
    <property type="entry name" value="AMIN_dom"/>
</dbReference>
<evidence type="ECO:0000256" key="8">
    <source>
        <dbReference type="RuleBase" id="RU004003"/>
    </source>
</evidence>
<evidence type="ECO:0000259" key="10">
    <source>
        <dbReference type="SMART" id="SM00965"/>
    </source>
</evidence>
<gene>
    <name evidence="11" type="ORF">DWQ56_16585</name>
</gene>
<comment type="caution">
    <text evidence="11">The sequence shown here is derived from an EMBL/GenBank/DDBJ whole genome shotgun (WGS) entry which is preliminary data.</text>
</comment>
<dbReference type="EMBL" id="QQWE01000005">
    <property type="protein sequence ID" value="REJ55858.1"/>
    <property type="molecule type" value="Genomic_DNA"/>
</dbReference>
<keyword evidence="3" id="KW-0812">Transmembrane</keyword>
<dbReference type="PRINTS" id="PR00811">
    <property type="entry name" value="BCTERIALGSPD"/>
</dbReference>
<keyword evidence="5" id="KW-0653">Protein transport</keyword>
<evidence type="ECO:0000256" key="4">
    <source>
        <dbReference type="ARBA" id="ARBA00022729"/>
    </source>
</evidence>
<dbReference type="Pfam" id="PF03958">
    <property type="entry name" value="Secretin_N"/>
    <property type="match status" value="1"/>
</dbReference>
<dbReference type="Pfam" id="PF11741">
    <property type="entry name" value="AMIN"/>
    <property type="match status" value="2"/>
</dbReference>
<sequence length="750" mass="80246">MMKKLTYLVARVAFLSVVLGTPAWGIAAELPASANRLQAVDVTALPGGRLNVQLQLSQPLTTAPISFTLSNPPRIVFDLPNAVNATGKNVLPVNQGVLKSVQVAQASDRSRVVLNLSKPVQHQLQVQDQVLLVGLAQESADVPVAAATAAKRFAEPEVAAAHKIQKIDFVRGKNGEGRILVDLSDSRVGVNVRNAGKTVVVDFADTELPEEFQRRLNVVNFNTPVLYVDALRHHHQAQIVIEPQGDWEQSAYQTDRRLVVDIRPLVKDPNKLIQGSKQGYAGEKLSLNFQRVDVRDVLKVIADFTGKNIVVSDSVSGTVTIGLKDVPWDQALDVIMKSKGLDMRVNGSVISIAPAEEFAAKEKAQLTAEAERETLETLRTEVFSLKYQKAMDFRNMLLGGGTSTAGGATSGMSTGGSTGSAAGRMNRILSPRGSVTFDARTNTIFVQDTPKKLEEIQAIINKVDVPVKQVMIESRMVIASNTFSKALGARFGISQTGTPGNNTNLSIGGTLGNKATAFTAPTTAGGTGTFTLGNQGGTIQSATLNNYTISSNGQPDLMSNLPVTNAYGGIALSLLKLSANLLLNLELSALEADSRGKVISSPRVTTANQQKARIAQGVEIPYQSATSSGATAVSFKKAELSLEVTPQITPDQRIIMDLDVRKDSRGETLPGGVAINTQNVQTQVLVGNGETVVLGGIYEQVSRKGTDKVPFFGDLPVVGYAFKRNTKQEDKTELLIFITPKVMDETIALN</sequence>
<evidence type="ECO:0000313" key="11">
    <source>
        <dbReference type="EMBL" id="REJ55858.1"/>
    </source>
</evidence>
<evidence type="ECO:0000256" key="7">
    <source>
        <dbReference type="ARBA" id="ARBA00023237"/>
    </source>
</evidence>
<reference evidence="11 12" key="1">
    <citation type="submission" date="2017-08" db="EMBL/GenBank/DDBJ databases">
        <title>Functional genomic and metabolic studies of the symbiotic interactions of six Microcystis-dominated communities.</title>
        <authorList>
            <person name="Li Q."/>
            <person name="Lin F."/>
        </authorList>
    </citation>
    <scope>NUCLEOTIDE SEQUENCE [LARGE SCALE GENOMIC DNA]</scope>
    <source>
        <strain evidence="11">DA14</strain>
    </source>
</reference>
<dbReference type="AlphaFoldDB" id="A0A3E0M8B5"/>
<dbReference type="InterPro" id="IPR004846">
    <property type="entry name" value="T2SS/T3SS_dom"/>
</dbReference>
<evidence type="ECO:0000313" key="12">
    <source>
        <dbReference type="Proteomes" id="UP000256301"/>
    </source>
</evidence>
<dbReference type="InterPro" id="IPR038591">
    <property type="entry name" value="NolW-like_sf"/>
</dbReference>
<evidence type="ECO:0000256" key="9">
    <source>
        <dbReference type="RuleBase" id="RU004004"/>
    </source>
</evidence>
<dbReference type="Gene3D" id="2.60.40.3500">
    <property type="match status" value="1"/>
</dbReference>
<comment type="subcellular location">
    <subcellularLocation>
        <location evidence="9">Cell outer membrane</location>
    </subcellularLocation>
    <subcellularLocation>
        <location evidence="1">Membrane</location>
    </subcellularLocation>
</comment>
<keyword evidence="2 9" id="KW-0813">Transport</keyword>
<keyword evidence="6" id="KW-0472">Membrane</keyword>
<dbReference type="InterPro" id="IPR005644">
    <property type="entry name" value="NolW-like"/>
</dbReference>
<evidence type="ECO:0000256" key="5">
    <source>
        <dbReference type="ARBA" id="ARBA00022927"/>
    </source>
</evidence>
<protein>
    <submittedName>
        <fullName evidence="11">Type IV pilus secretin family protein</fullName>
    </submittedName>
</protein>
<dbReference type="Gene3D" id="3.30.1370.120">
    <property type="match status" value="1"/>
</dbReference>
<dbReference type="InterPro" id="IPR051808">
    <property type="entry name" value="Type_IV_pilus_biogenesis"/>
</dbReference>
<dbReference type="Pfam" id="PF00263">
    <property type="entry name" value="Secretin"/>
    <property type="match status" value="1"/>
</dbReference>
<evidence type="ECO:0000256" key="1">
    <source>
        <dbReference type="ARBA" id="ARBA00004370"/>
    </source>
</evidence>
<dbReference type="Gene3D" id="3.30.1370.130">
    <property type="match status" value="1"/>
</dbReference>
<comment type="similarity">
    <text evidence="8">Belongs to the bacterial secretin family.</text>
</comment>